<sequence length="1294" mass="147365">MFTNCSKRKVDFLWKTSARCYQSDQGVYGYRKKPMVSYEVPQDIVEARQSNSNAYRWVEAYRKHSHRLANINSISHKAIESYIAELQPTYYGLNYSDNVNLKGILTTNTTELSIEHIENHLKHLYCGTVGAEFSYVECEYEKEWITENYERAMTQTISKETQIQIAELLLKSQAWDNFLATKFPTVKRYGAEGAESMLAFFRELFTLSVDDGIKQIVLGMPHRGRLNLLTTMLNTRPAKIFNKFRGQPEFPSDAKAMCDIASHFHTSDDLTYNGRIIRISTCHNPSHLEAVNPVSMGKARSKQQMTLEGAFSPNDNEQFSESILNVQLHGDAAFAGQGINQEMLMMAGTPHFDVGGTIHMIVNNQIGFTTPSERGKISRYNSDLAKSILAPVFHVNGDDPESLTRITKLAFDYQRKFRKDVFIDLNCFRRWGHNEVDDPTLTNPAMYQIIHSRKSVPDIYSEKLVLDNVTTREHLDDTVKAHTSFLNSELAATDSYKPEAYYFKKQWSHIQQASSNVTTWDTGVDYSLLRYIGEKSVSVPKDFNLHPHLLKTHVNARLKKLADGEKIDFATAEALAMGSLMYQGYNVRISGEDVGRGTFAQRHAMLVDQKTNEMFIPLNSMEGGHGGKLEVANSILSEEAVLGFEYGMSIDNPNNLIIWEAQFGDFFNGAQIIFDTFIASGETKWMYSTGIVVLLPHGYDGAASEHSSCRIERFLQQTDSKETSPDGDDINMQVINPTTPAQMFHALRRQLIRNFRKPLIVVSPKILLRLSDATSTFRDFETGKFFLPVIGDDVVANPANVKRVILCSGKHYYALNSERLEKKYNDVAIVRVESLCPFPVGEINAELEKYKNANSKFGPLSEAKDLLSIFSVVIWSQEEHKNMGAWTFVKPRFENMCGRKIKYYGRSEGATPAVGVSSWHKAEVDDVVKRPFTVIDHKRVTLKHIFRSEMEKPDQRKKPTDNNKCARCLRVYQVENAIILKACKHSMCKECVIDYFFKNTKLNMKCEFNINTDVKCNKIISEKEMRSVLKEVGLEPVEMDEPLKTQKSCKIEQLTMLDELSYVKNNEEFDCPICFVPCNAQEGITLRNCFHQFCLECFTNTVCHSEDEAIKCPYNDENLFSCENFIEEREIRGVVSTEIYNKFLERKLKFAEHNIANTFHCKTINSSGFGIIEEEDVQMICVVCKQQNCLQCKAIHTNQSCKEYQDSLADSSQATEVYIDQQKKLGIVMQCPNYKTLIDKIDGCSWVRCTCCKTEICWATKGPRWGPKGYGDIGGGCRCNVNGMYCHPTCRDCH</sequence>
<dbReference type="InterPro" id="IPR031717">
    <property type="entry name" value="ODO-1/KGD_C"/>
</dbReference>
<keyword evidence="9" id="KW-0809">Transit peptide</keyword>
<dbReference type="InterPro" id="IPR011603">
    <property type="entry name" value="2oxoglutarate_DH_E1"/>
</dbReference>
<evidence type="ECO:0000256" key="8">
    <source>
        <dbReference type="ARBA" id="ARBA00022833"/>
    </source>
</evidence>
<dbReference type="GO" id="GO:0016740">
    <property type="term" value="F:transferase activity"/>
    <property type="evidence" value="ECO:0007669"/>
    <property type="project" value="UniProtKB-KW"/>
</dbReference>
<gene>
    <name evidence="15" type="ORF">Bhyg_08540</name>
</gene>
<keyword evidence="6 12" id="KW-0863">Zinc-finger</keyword>
<keyword evidence="3" id="KW-0808">Transferase</keyword>
<accession>A0A9Q0N5K2</accession>
<dbReference type="Pfam" id="PF02779">
    <property type="entry name" value="Transket_pyr"/>
    <property type="match status" value="1"/>
</dbReference>
<dbReference type="InterPro" id="IPR017907">
    <property type="entry name" value="Znf_RING_CS"/>
</dbReference>
<dbReference type="InterPro" id="IPR042179">
    <property type="entry name" value="KGD_C_sf"/>
</dbReference>
<evidence type="ECO:0000256" key="6">
    <source>
        <dbReference type="ARBA" id="ARBA00022771"/>
    </source>
</evidence>
<evidence type="ECO:0000256" key="5">
    <source>
        <dbReference type="ARBA" id="ARBA00022737"/>
    </source>
</evidence>
<dbReference type="PROSITE" id="PS50089">
    <property type="entry name" value="ZF_RING_2"/>
    <property type="match status" value="2"/>
</dbReference>
<keyword evidence="16" id="KW-1185">Reference proteome</keyword>
<dbReference type="Pfam" id="PF00676">
    <property type="entry name" value="E1_dh"/>
    <property type="match status" value="1"/>
</dbReference>
<dbReference type="InterPro" id="IPR013083">
    <property type="entry name" value="Znf_RING/FYVE/PHD"/>
</dbReference>
<keyword evidence="4" id="KW-0479">Metal-binding</keyword>
<dbReference type="Gene3D" id="3.30.40.10">
    <property type="entry name" value="Zinc/RING finger domain, C3HC4 (zinc finger)"/>
    <property type="match status" value="2"/>
</dbReference>
<dbReference type="SUPFAM" id="SSF52518">
    <property type="entry name" value="Thiamin diphosphate-binding fold (THDP-binding)"/>
    <property type="match status" value="2"/>
</dbReference>
<comment type="cofactor">
    <cofactor evidence="1">
        <name>thiamine diphosphate</name>
        <dbReference type="ChEBI" id="CHEBI:58937"/>
    </cofactor>
</comment>
<dbReference type="Gene3D" id="3.40.50.12470">
    <property type="match status" value="1"/>
</dbReference>
<dbReference type="SMART" id="SM00861">
    <property type="entry name" value="Transket_pyr"/>
    <property type="match status" value="1"/>
</dbReference>
<dbReference type="GO" id="GO:0008270">
    <property type="term" value="F:zinc ion binding"/>
    <property type="evidence" value="ECO:0007669"/>
    <property type="project" value="UniProtKB-KW"/>
</dbReference>
<evidence type="ECO:0000256" key="1">
    <source>
        <dbReference type="ARBA" id="ARBA00001964"/>
    </source>
</evidence>
<reference evidence="15" key="1">
    <citation type="submission" date="2022-07" db="EMBL/GenBank/DDBJ databases">
        <authorList>
            <person name="Trinca V."/>
            <person name="Uliana J.V.C."/>
            <person name="Torres T.T."/>
            <person name="Ward R.J."/>
            <person name="Monesi N."/>
        </authorList>
    </citation>
    <scope>NUCLEOTIDE SEQUENCE</scope>
    <source>
        <strain evidence="15">HSMRA1968</strain>
        <tissue evidence="15">Whole embryos</tissue>
    </source>
</reference>
<evidence type="ECO:0000259" key="14">
    <source>
        <dbReference type="PROSITE" id="PS51873"/>
    </source>
</evidence>
<dbReference type="EMBL" id="WJQU01000002">
    <property type="protein sequence ID" value="KAJ6643577.1"/>
    <property type="molecule type" value="Genomic_DNA"/>
</dbReference>
<keyword evidence="8" id="KW-0862">Zinc</keyword>
<dbReference type="Proteomes" id="UP001151699">
    <property type="component" value="Chromosome B"/>
</dbReference>
<comment type="caution">
    <text evidence="15">The sequence shown here is derived from an EMBL/GenBank/DDBJ whole genome shotgun (WGS) entry which is preliminary data.</text>
</comment>
<dbReference type="GO" id="GO:0030976">
    <property type="term" value="F:thiamine pyrophosphate binding"/>
    <property type="evidence" value="ECO:0007669"/>
    <property type="project" value="InterPro"/>
</dbReference>
<evidence type="ECO:0000256" key="7">
    <source>
        <dbReference type="ARBA" id="ARBA00022786"/>
    </source>
</evidence>
<evidence type="ECO:0000259" key="13">
    <source>
        <dbReference type="PROSITE" id="PS50089"/>
    </source>
</evidence>
<evidence type="ECO:0000313" key="16">
    <source>
        <dbReference type="Proteomes" id="UP001151699"/>
    </source>
</evidence>
<evidence type="ECO:0000256" key="12">
    <source>
        <dbReference type="PROSITE-ProRule" id="PRU00175"/>
    </source>
</evidence>
<dbReference type="NCBIfam" id="TIGR00239">
    <property type="entry name" value="2oxo_dh_E1"/>
    <property type="match status" value="1"/>
</dbReference>
<dbReference type="OrthoDB" id="413077at2759"/>
<evidence type="ECO:0000256" key="10">
    <source>
        <dbReference type="ARBA" id="ARBA00023002"/>
    </source>
</evidence>
<name>A0A9Q0N5K2_9DIPT</name>
<feature type="domain" description="RING-type" evidence="13">
    <location>
        <begin position="965"/>
        <end position="1006"/>
    </location>
</feature>
<dbReference type="PROSITE" id="PS00518">
    <property type="entry name" value="ZF_RING_1"/>
    <property type="match status" value="1"/>
</dbReference>
<dbReference type="InterPro" id="IPR001841">
    <property type="entry name" value="Znf_RING"/>
</dbReference>
<comment type="similarity">
    <text evidence="2">Belongs to the alpha-ketoglutarate dehydrogenase family.</text>
</comment>
<dbReference type="Gene3D" id="3.40.50.970">
    <property type="match status" value="1"/>
</dbReference>
<dbReference type="PANTHER" id="PTHR23152:SF4">
    <property type="entry name" value="2-OXOADIPATE DEHYDROGENASE COMPLEX COMPONENT E1"/>
    <property type="match status" value="1"/>
</dbReference>
<evidence type="ECO:0000256" key="2">
    <source>
        <dbReference type="ARBA" id="ARBA00006936"/>
    </source>
</evidence>
<keyword evidence="5" id="KW-0677">Repeat</keyword>
<dbReference type="SUPFAM" id="SSF57850">
    <property type="entry name" value="RING/U-box"/>
    <property type="match status" value="3"/>
</dbReference>
<dbReference type="FunFam" id="3.30.40.10:FF:000137">
    <property type="entry name" value="RanBP-type and C3HC4-type zinc finger-containing protein 1"/>
    <property type="match status" value="1"/>
</dbReference>
<dbReference type="InterPro" id="IPR047557">
    <property type="entry name" value="Rcat_RBR_HOIL1"/>
</dbReference>
<evidence type="ECO:0000256" key="9">
    <source>
        <dbReference type="ARBA" id="ARBA00022946"/>
    </source>
</evidence>
<dbReference type="PANTHER" id="PTHR23152">
    <property type="entry name" value="2-OXOGLUTARATE DEHYDROGENASE"/>
    <property type="match status" value="1"/>
</dbReference>
<dbReference type="NCBIfam" id="NF006914">
    <property type="entry name" value="PRK09404.1"/>
    <property type="match status" value="1"/>
</dbReference>
<evidence type="ECO:0000256" key="11">
    <source>
        <dbReference type="ARBA" id="ARBA00023052"/>
    </source>
</evidence>
<evidence type="ECO:0000256" key="4">
    <source>
        <dbReference type="ARBA" id="ARBA00022723"/>
    </source>
</evidence>
<dbReference type="GO" id="GO:0016624">
    <property type="term" value="F:oxidoreductase activity, acting on the aldehyde or oxo group of donors, disulfide as acceptor"/>
    <property type="evidence" value="ECO:0007669"/>
    <property type="project" value="InterPro"/>
</dbReference>
<evidence type="ECO:0000256" key="3">
    <source>
        <dbReference type="ARBA" id="ARBA00022679"/>
    </source>
</evidence>
<protein>
    <submittedName>
        <fullName evidence="15">2-oxoglutarate dehydrogenase E1 component DHKTD1 like, mitochondrial</fullName>
    </submittedName>
</protein>
<evidence type="ECO:0000313" key="15">
    <source>
        <dbReference type="EMBL" id="KAJ6643577.1"/>
    </source>
</evidence>
<dbReference type="InterPro" id="IPR005475">
    <property type="entry name" value="Transketolase-like_Pyr-bd"/>
</dbReference>
<keyword evidence="10" id="KW-0560">Oxidoreductase</keyword>
<keyword evidence="11" id="KW-0786">Thiamine pyrophosphate</keyword>
<dbReference type="InterPro" id="IPR044066">
    <property type="entry name" value="TRIAD_supradom"/>
</dbReference>
<dbReference type="Gene3D" id="3.40.50.11610">
    <property type="entry name" value="Multifunctional 2-oxoglutarate metabolism enzyme, C-terminal domain"/>
    <property type="match status" value="1"/>
</dbReference>
<feature type="domain" description="RING-type" evidence="14">
    <location>
        <begin position="1067"/>
        <end position="1290"/>
    </location>
</feature>
<organism evidence="15 16">
    <name type="scientific">Pseudolycoriella hygida</name>
    <dbReference type="NCBI Taxonomy" id="35572"/>
    <lineage>
        <taxon>Eukaryota</taxon>
        <taxon>Metazoa</taxon>
        <taxon>Ecdysozoa</taxon>
        <taxon>Arthropoda</taxon>
        <taxon>Hexapoda</taxon>
        <taxon>Insecta</taxon>
        <taxon>Pterygota</taxon>
        <taxon>Neoptera</taxon>
        <taxon>Endopterygota</taxon>
        <taxon>Diptera</taxon>
        <taxon>Nematocera</taxon>
        <taxon>Sciaroidea</taxon>
        <taxon>Sciaridae</taxon>
        <taxon>Pseudolycoriella</taxon>
    </lineage>
</organism>
<dbReference type="Gene3D" id="1.10.287.1150">
    <property type="entry name" value="TPP helical domain"/>
    <property type="match status" value="1"/>
</dbReference>
<dbReference type="CDD" id="cd02016">
    <property type="entry name" value="TPP_E1_OGDC_like"/>
    <property type="match status" value="1"/>
</dbReference>
<dbReference type="CDD" id="cd20358">
    <property type="entry name" value="Rcat_RBR_HOIL1"/>
    <property type="match status" value="1"/>
</dbReference>
<dbReference type="InterPro" id="IPR001017">
    <property type="entry name" value="DH_E1"/>
</dbReference>
<dbReference type="PROSITE" id="PS51873">
    <property type="entry name" value="TRIAD"/>
    <property type="match status" value="1"/>
</dbReference>
<dbReference type="InterPro" id="IPR029061">
    <property type="entry name" value="THDP-binding"/>
</dbReference>
<proteinExistence type="inferred from homology"/>
<dbReference type="Pfam" id="PF16870">
    <property type="entry name" value="OxoGdeHyase_C"/>
    <property type="match status" value="1"/>
</dbReference>
<feature type="domain" description="RING-type" evidence="13">
    <location>
        <begin position="1071"/>
        <end position="1116"/>
    </location>
</feature>
<keyword evidence="7" id="KW-0833">Ubl conjugation pathway</keyword>